<reference evidence="2" key="1">
    <citation type="submission" date="2023-04" db="EMBL/GenBank/DDBJ databases">
        <authorList>
            <person name="Vijverberg K."/>
            <person name="Xiong W."/>
            <person name="Schranz E."/>
        </authorList>
    </citation>
    <scope>NUCLEOTIDE SEQUENCE</scope>
</reference>
<dbReference type="Proteomes" id="UP001177003">
    <property type="component" value="Chromosome 7"/>
</dbReference>
<keyword evidence="3" id="KW-1185">Reference proteome</keyword>
<protein>
    <submittedName>
        <fullName evidence="2">Uncharacterized protein</fullName>
    </submittedName>
</protein>
<sequence length="279" mass="30476">MLKRVDPTNTVLITYFQNIDTSVETGVLLAREEDKKSKCLKKVVAESSTKFVKESTSAKCPKKVPISELEPIQPNVVIADTPSTQKGIIPSKTGVFRRIKMKSKHNSRSHLTNVVRKPHVSHQGVIFREIPAPASPSSKKRRETDMAKHISKKKTKGRVFISSKSIADETETIPETPGADLQKDIVIPLEVSIAKTVSVEAQTSDIIVNISNMDASVTMGEDASYVEDKGKSSNVTPDTTVSLSSQELKALSSAPVSSSLLSSEDLIYKISKFEALLIQ</sequence>
<gene>
    <name evidence="2" type="ORF">LSALG_LOCUS31792</name>
</gene>
<evidence type="ECO:0000313" key="2">
    <source>
        <dbReference type="EMBL" id="CAI9292742.1"/>
    </source>
</evidence>
<name>A0AA35ZIT7_LACSI</name>
<evidence type="ECO:0000313" key="3">
    <source>
        <dbReference type="Proteomes" id="UP001177003"/>
    </source>
</evidence>
<dbReference type="EMBL" id="OX465083">
    <property type="protein sequence ID" value="CAI9292742.1"/>
    <property type="molecule type" value="Genomic_DNA"/>
</dbReference>
<evidence type="ECO:0000256" key="1">
    <source>
        <dbReference type="SAM" id="MobiDB-lite"/>
    </source>
</evidence>
<accession>A0AA35ZIT7</accession>
<dbReference type="AlphaFoldDB" id="A0AA35ZIT7"/>
<feature type="region of interest" description="Disordered" evidence="1">
    <location>
        <begin position="133"/>
        <end position="154"/>
    </location>
</feature>
<organism evidence="2 3">
    <name type="scientific">Lactuca saligna</name>
    <name type="common">Willowleaf lettuce</name>
    <dbReference type="NCBI Taxonomy" id="75948"/>
    <lineage>
        <taxon>Eukaryota</taxon>
        <taxon>Viridiplantae</taxon>
        <taxon>Streptophyta</taxon>
        <taxon>Embryophyta</taxon>
        <taxon>Tracheophyta</taxon>
        <taxon>Spermatophyta</taxon>
        <taxon>Magnoliopsida</taxon>
        <taxon>eudicotyledons</taxon>
        <taxon>Gunneridae</taxon>
        <taxon>Pentapetalae</taxon>
        <taxon>asterids</taxon>
        <taxon>campanulids</taxon>
        <taxon>Asterales</taxon>
        <taxon>Asteraceae</taxon>
        <taxon>Cichorioideae</taxon>
        <taxon>Cichorieae</taxon>
        <taxon>Lactucinae</taxon>
        <taxon>Lactuca</taxon>
    </lineage>
</organism>
<proteinExistence type="predicted"/>